<evidence type="ECO:0000313" key="2">
    <source>
        <dbReference type="Proteomes" id="UP001592530"/>
    </source>
</evidence>
<dbReference type="RefSeq" id="WP_380559708.1">
    <property type="nucleotide sequence ID" value="NZ_JBHEZY010000026.1"/>
</dbReference>
<name>A0ABV6XD19_9ACTN</name>
<gene>
    <name evidence="1" type="ORF">ACEZDB_36710</name>
</gene>
<protein>
    <submittedName>
        <fullName evidence="1">Uncharacterized protein</fullName>
    </submittedName>
</protein>
<comment type="caution">
    <text evidence="1">The sequence shown here is derived from an EMBL/GenBank/DDBJ whole genome shotgun (WGS) entry which is preliminary data.</text>
</comment>
<sequence length="133" mass="14832">MHEDAPPSREDEVNLYMATLQARMDPEQFRALAELLVAAGTPENGDRGTFAAEVDEEDEELLSPAVMEEFLVVMGIINTGRMDQQVVDLGHGVMTVVTEDIATDPDQMRELRAWAADHPEDPHEPWTTEDPES</sequence>
<dbReference type="Proteomes" id="UP001592530">
    <property type="component" value="Unassembled WGS sequence"/>
</dbReference>
<accession>A0ABV6XD19</accession>
<dbReference type="EMBL" id="JBHEZY010000026">
    <property type="protein sequence ID" value="MFC1436189.1"/>
    <property type="molecule type" value="Genomic_DNA"/>
</dbReference>
<reference evidence="1 2" key="1">
    <citation type="submission" date="2024-09" db="EMBL/GenBank/DDBJ databases">
        <authorList>
            <person name="Lee S.D."/>
        </authorList>
    </citation>
    <scope>NUCLEOTIDE SEQUENCE [LARGE SCALE GENOMIC DNA]</scope>
    <source>
        <strain evidence="1 2">N1-3</strain>
    </source>
</reference>
<proteinExistence type="predicted"/>
<organism evidence="1 2">
    <name type="scientific">Streptacidiphilus alkalitolerans</name>
    <dbReference type="NCBI Taxonomy" id="3342712"/>
    <lineage>
        <taxon>Bacteria</taxon>
        <taxon>Bacillati</taxon>
        <taxon>Actinomycetota</taxon>
        <taxon>Actinomycetes</taxon>
        <taxon>Kitasatosporales</taxon>
        <taxon>Streptomycetaceae</taxon>
        <taxon>Streptacidiphilus</taxon>
    </lineage>
</organism>
<evidence type="ECO:0000313" key="1">
    <source>
        <dbReference type="EMBL" id="MFC1436189.1"/>
    </source>
</evidence>